<dbReference type="PANTHER" id="PTHR22792">
    <property type="entry name" value="LUPUS LA PROTEIN-RELATED"/>
    <property type="match status" value="1"/>
</dbReference>
<dbReference type="OrthoDB" id="435402at2759"/>
<evidence type="ECO:0000256" key="3">
    <source>
        <dbReference type="SAM" id="MobiDB-lite"/>
    </source>
</evidence>
<dbReference type="InterPro" id="IPR006630">
    <property type="entry name" value="La_HTH"/>
</dbReference>
<name>A0A7C8I8N7_9PLEO</name>
<dbReference type="InterPro" id="IPR036388">
    <property type="entry name" value="WH-like_DNA-bd_sf"/>
</dbReference>
<reference evidence="5 6" key="1">
    <citation type="submission" date="2020-01" db="EMBL/GenBank/DDBJ databases">
        <authorList>
            <consortium name="DOE Joint Genome Institute"/>
            <person name="Haridas S."/>
            <person name="Albert R."/>
            <person name="Binder M."/>
            <person name="Bloem J."/>
            <person name="Labutti K."/>
            <person name="Salamov A."/>
            <person name="Andreopoulos B."/>
            <person name="Baker S.E."/>
            <person name="Barry K."/>
            <person name="Bills G."/>
            <person name="Bluhm B.H."/>
            <person name="Cannon C."/>
            <person name="Castanera R."/>
            <person name="Culley D.E."/>
            <person name="Daum C."/>
            <person name="Ezra D."/>
            <person name="Gonzalez J.B."/>
            <person name="Henrissat B."/>
            <person name="Kuo A."/>
            <person name="Liang C."/>
            <person name="Lipzen A."/>
            <person name="Lutzoni F."/>
            <person name="Magnuson J."/>
            <person name="Mondo S."/>
            <person name="Nolan M."/>
            <person name="Ohm R."/>
            <person name="Pangilinan J."/>
            <person name="Park H.-J.H."/>
            <person name="Ramirez L."/>
            <person name="Alfaro M."/>
            <person name="Sun H."/>
            <person name="Tritt A."/>
            <person name="Yoshinaga Y."/>
            <person name="Zwiers L.-H.L."/>
            <person name="Turgeon B.G."/>
            <person name="Goodwin S.B."/>
            <person name="Spatafora J.W."/>
            <person name="Crous P.W."/>
            <person name="Grigoriev I.V."/>
        </authorList>
    </citation>
    <scope>NUCLEOTIDE SEQUENCE [LARGE SCALE GENOMIC DNA]</scope>
    <source>
        <strain evidence="5 6">CBS 611.86</strain>
    </source>
</reference>
<dbReference type="Proteomes" id="UP000481861">
    <property type="component" value="Unassembled WGS sequence"/>
</dbReference>
<feature type="region of interest" description="Disordered" evidence="3">
    <location>
        <begin position="597"/>
        <end position="629"/>
    </location>
</feature>
<keyword evidence="6" id="KW-1185">Reference proteome</keyword>
<organism evidence="5 6">
    <name type="scientific">Massariosphaeria phaeospora</name>
    <dbReference type="NCBI Taxonomy" id="100035"/>
    <lineage>
        <taxon>Eukaryota</taxon>
        <taxon>Fungi</taxon>
        <taxon>Dikarya</taxon>
        <taxon>Ascomycota</taxon>
        <taxon>Pezizomycotina</taxon>
        <taxon>Dothideomycetes</taxon>
        <taxon>Pleosporomycetidae</taxon>
        <taxon>Pleosporales</taxon>
        <taxon>Pleosporales incertae sedis</taxon>
        <taxon>Massariosphaeria</taxon>
    </lineage>
</organism>
<dbReference type="SMART" id="SM00715">
    <property type="entry name" value="LA"/>
    <property type="match status" value="1"/>
</dbReference>
<evidence type="ECO:0000313" key="6">
    <source>
        <dbReference type="Proteomes" id="UP000481861"/>
    </source>
</evidence>
<dbReference type="PROSITE" id="PS50961">
    <property type="entry name" value="HTH_LA"/>
    <property type="match status" value="1"/>
</dbReference>
<dbReference type="InterPro" id="IPR036390">
    <property type="entry name" value="WH_DNA-bd_sf"/>
</dbReference>
<proteinExistence type="predicted"/>
<dbReference type="AlphaFoldDB" id="A0A7C8I8N7"/>
<accession>A0A7C8I8N7</accession>
<dbReference type="InterPro" id="IPR018606">
    <property type="entry name" value="Arb1"/>
</dbReference>
<protein>
    <submittedName>
        <fullName evidence="5">Argonaute siRNA chaperone complex subunit Arb1-domain-containing protein</fullName>
    </submittedName>
</protein>
<dbReference type="Pfam" id="PF09692">
    <property type="entry name" value="Arb1"/>
    <property type="match status" value="1"/>
</dbReference>
<dbReference type="EMBL" id="JAADJZ010000007">
    <property type="protein sequence ID" value="KAF2873437.1"/>
    <property type="molecule type" value="Genomic_DNA"/>
</dbReference>
<evidence type="ECO:0000313" key="5">
    <source>
        <dbReference type="EMBL" id="KAF2873437.1"/>
    </source>
</evidence>
<sequence length="629" mass="70790">MADQASTDTAASTQAMQTNGEEAMNGLHITDDSAATGIGVLQQAVNGGEHPHPDAQEILRQVEYYFSDENLPKDTHLLKCCGGRENLPVSISRICGFSKMRKFKKRVVTQVLRTSAFLDVSEDGKTLTRKVPMAGLCALDPEWYEQQEDVEIAYDPRSAKKPAVFPVPLIPNKKAEYPPGLSKNMMKPTGFEDTYVEPPLKPEEAEEEMSMYHPDKPFVERIEIAIQRFKQKRRMHEMYAKIFNKWMLFGGVESSPRMFGGVSKQEMAGMDAEEITRALATHNVPWDRQETQYWTVDFVGVGEAFLSSYYPAHYGYTPQGVKCACQVLRSFYNYLLFHSVCDEYRDRLLLARTLCDQAETEMSNVYAAGLALPGAFNKAASTIFGGSWQGTYIGNQSWAMEEATEVELGDIGMRNEQARVTFLTGVATYGTDAQYDMVKPSAPHPGAVDLSAFKIVKDESLGLEVVSIIPASEAVKELYVAQNEKWKNKLNLEPVGKLICKSWHTDDFHEYDLPKDKYPQGKLPVASEGREYEFWVEDSILTECFEGMKMDGRVLTLDGGMTILDSAKEVMCSFFKWLPNELWVERKPREVRILKKGTEGLEDDEEKVEANGGQQPVKDSFADDSDFED</sequence>
<dbReference type="InterPro" id="IPR045180">
    <property type="entry name" value="La_dom_prot"/>
</dbReference>
<dbReference type="Gene3D" id="1.10.10.10">
    <property type="entry name" value="Winged helix-like DNA-binding domain superfamily/Winged helix DNA-binding domain"/>
    <property type="match status" value="1"/>
</dbReference>
<dbReference type="SUPFAM" id="SSF46785">
    <property type="entry name" value="Winged helix' DNA-binding domain"/>
    <property type="match status" value="1"/>
</dbReference>
<dbReference type="PANTHER" id="PTHR22792:SF140">
    <property type="entry name" value="ACHILLES, ISOFORM A"/>
    <property type="match status" value="1"/>
</dbReference>
<comment type="caution">
    <text evidence="5">The sequence shown here is derived from an EMBL/GenBank/DDBJ whole genome shotgun (WGS) entry which is preliminary data.</text>
</comment>
<dbReference type="Pfam" id="PF05383">
    <property type="entry name" value="La"/>
    <property type="match status" value="1"/>
</dbReference>
<evidence type="ECO:0000256" key="2">
    <source>
        <dbReference type="PROSITE-ProRule" id="PRU00332"/>
    </source>
</evidence>
<dbReference type="GO" id="GO:0003729">
    <property type="term" value="F:mRNA binding"/>
    <property type="evidence" value="ECO:0007669"/>
    <property type="project" value="TreeGrafter"/>
</dbReference>
<dbReference type="GO" id="GO:0033167">
    <property type="term" value="C:ARC complex"/>
    <property type="evidence" value="ECO:0007669"/>
    <property type="project" value="InterPro"/>
</dbReference>
<evidence type="ECO:0000259" key="4">
    <source>
        <dbReference type="PROSITE" id="PS50961"/>
    </source>
</evidence>
<dbReference type="GO" id="GO:0031047">
    <property type="term" value="P:regulatory ncRNA-mediated gene silencing"/>
    <property type="evidence" value="ECO:0007669"/>
    <property type="project" value="InterPro"/>
</dbReference>
<feature type="domain" description="HTH La-type RNA-binding" evidence="4">
    <location>
        <begin position="48"/>
        <end position="138"/>
    </location>
</feature>
<gene>
    <name evidence="5" type="ORF">BDV95DRAFT_592806</name>
</gene>
<keyword evidence="1 2" id="KW-0694">RNA-binding</keyword>
<evidence type="ECO:0000256" key="1">
    <source>
        <dbReference type="ARBA" id="ARBA00022884"/>
    </source>
</evidence>